<proteinExistence type="inferred from homology"/>
<comment type="similarity">
    <text evidence="3">Belongs to the cytochrome c oxidase bacterial subunit CtaF family.</text>
</comment>
<dbReference type="Proteomes" id="UP001500063">
    <property type="component" value="Unassembled WGS sequence"/>
</dbReference>
<comment type="caution">
    <text evidence="14">The sequence shown here is derived from an EMBL/GenBank/DDBJ whole genome shotgun (WGS) entry which is preliminary data.</text>
</comment>
<evidence type="ECO:0000256" key="3">
    <source>
        <dbReference type="ARBA" id="ARBA00006870"/>
    </source>
</evidence>
<keyword evidence="9 13" id="KW-0472">Membrane</keyword>
<evidence type="ECO:0000256" key="8">
    <source>
        <dbReference type="ARBA" id="ARBA00022989"/>
    </source>
</evidence>
<comment type="function">
    <text evidence="1">Part of cytochrome c oxidase, its function is unknown.</text>
</comment>
<keyword evidence="6 13" id="KW-0812">Transmembrane</keyword>
<evidence type="ECO:0000313" key="15">
    <source>
        <dbReference type="Proteomes" id="UP001500063"/>
    </source>
</evidence>
<feature type="transmembrane region" description="Helical" evidence="13">
    <location>
        <begin position="104"/>
        <end position="126"/>
    </location>
</feature>
<evidence type="ECO:0000256" key="13">
    <source>
        <dbReference type="SAM" id="Phobius"/>
    </source>
</evidence>
<organism evidence="14 15">
    <name type="scientific">Streptomyces blastmyceticus</name>
    <dbReference type="NCBI Taxonomy" id="68180"/>
    <lineage>
        <taxon>Bacteria</taxon>
        <taxon>Bacillati</taxon>
        <taxon>Actinomycetota</taxon>
        <taxon>Actinomycetes</taxon>
        <taxon>Kitasatosporales</taxon>
        <taxon>Streptomycetaceae</taxon>
        <taxon>Streptomyces</taxon>
    </lineage>
</organism>
<keyword evidence="8 13" id="KW-1133">Transmembrane helix</keyword>
<evidence type="ECO:0000256" key="1">
    <source>
        <dbReference type="ARBA" id="ARBA00002536"/>
    </source>
</evidence>
<comment type="catalytic activity">
    <reaction evidence="12">
        <text>4 Fe(II)-[cytochrome c] + O2 + 8 H(+)(in) = 4 Fe(III)-[cytochrome c] + 2 H2O + 4 H(+)(out)</text>
        <dbReference type="Rhea" id="RHEA:11436"/>
        <dbReference type="Rhea" id="RHEA-COMP:10350"/>
        <dbReference type="Rhea" id="RHEA-COMP:14399"/>
        <dbReference type="ChEBI" id="CHEBI:15377"/>
        <dbReference type="ChEBI" id="CHEBI:15378"/>
        <dbReference type="ChEBI" id="CHEBI:15379"/>
        <dbReference type="ChEBI" id="CHEBI:29033"/>
        <dbReference type="ChEBI" id="CHEBI:29034"/>
        <dbReference type="EC" id="7.1.1.9"/>
    </reaction>
</comment>
<evidence type="ECO:0000256" key="12">
    <source>
        <dbReference type="ARBA" id="ARBA00047816"/>
    </source>
</evidence>
<evidence type="ECO:0000256" key="10">
    <source>
        <dbReference type="ARBA" id="ARBA00031366"/>
    </source>
</evidence>
<name>A0ABN0Y0T4_9ACTN</name>
<comment type="subcellular location">
    <subcellularLocation>
        <location evidence="2">Cell membrane</location>
        <topology evidence="2">Multi-pass membrane protein</topology>
    </subcellularLocation>
</comment>
<feature type="transmembrane region" description="Helical" evidence="13">
    <location>
        <begin position="30"/>
        <end position="51"/>
    </location>
</feature>
<evidence type="ECO:0000256" key="4">
    <source>
        <dbReference type="ARBA" id="ARBA00012949"/>
    </source>
</evidence>
<protein>
    <recommendedName>
        <fullName evidence="4">cytochrome-c oxidase</fullName>
        <ecNumber evidence="4">7.1.1.9</ecNumber>
    </recommendedName>
    <alternativeName>
        <fullName evidence="11">Cytochrome aa3 subunit 4</fullName>
    </alternativeName>
    <alternativeName>
        <fullName evidence="10">Cytochrome c oxidase polypeptide IV</fullName>
    </alternativeName>
</protein>
<reference evidence="14 15" key="1">
    <citation type="journal article" date="2019" name="Int. J. Syst. Evol. Microbiol.">
        <title>The Global Catalogue of Microorganisms (GCM) 10K type strain sequencing project: providing services to taxonomists for standard genome sequencing and annotation.</title>
        <authorList>
            <consortium name="The Broad Institute Genomics Platform"/>
            <consortium name="The Broad Institute Genome Sequencing Center for Infectious Disease"/>
            <person name="Wu L."/>
            <person name="Ma J."/>
        </authorList>
    </citation>
    <scope>NUCLEOTIDE SEQUENCE [LARGE SCALE GENOMIC DNA]</scope>
    <source>
        <strain evidence="14 15">JCM 4565</strain>
    </source>
</reference>
<accession>A0ABN0Y0T4</accession>
<evidence type="ECO:0000256" key="6">
    <source>
        <dbReference type="ARBA" id="ARBA00022692"/>
    </source>
</evidence>
<keyword evidence="7" id="KW-1278">Translocase</keyword>
<sequence length="129" mass="13959">MKTEAWLFAGVAGFFLATDAFYTWLSGREPAGTAALTVSFVMASLVSFFCAMNHRRRGPRPEDRKSGEIAERAGPLDFFPPRSAHPPLTGLGAALTALGVVYGLWLFIIGFGLLAAGVFGMAFQYVHRD</sequence>
<dbReference type="EMBL" id="BAAABW010000038">
    <property type="protein sequence ID" value="GAA0377570.1"/>
    <property type="molecule type" value="Genomic_DNA"/>
</dbReference>
<dbReference type="InterPro" id="IPR021050">
    <property type="entry name" value="Cyt_c_oxidase_su4_actinobac"/>
</dbReference>
<evidence type="ECO:0000256" key="11">
    <source>
        <dbReference type="ARBA" id="ARBA00031401"/>
    </source>
</evidence>
<dbReference type="PIRSF" id="PIRSF017385">
    <property type="entry name" value="CtaF"/>
    <property type="match status" value="1"/>
</dbReference>
<evidence type="ECO:0000256" key="7">
    <source>
        <dbReference type="ARBA" id="ARBA00022967"/>
    </source>
</evidence>
<evidence type="ECO:0000256" key="9">
    <source>
        <dbReference type="ARBA" id="ARBA00023136"/>
    </source>
</evidence>
<dbReference type="EC" id="7.1.1.9" evidence="4"/>
<evidence type="ECO:0000256" key="2">
    <source>
        <dbReference type="ARBA" id="ARBA00004651"/>
    </source>
</evidence>
<evidence type="ECO:0000313" key="14">
    <source>
        <dbReference type="EMBL" id="GAA0377570.1"/>
    </source>
</evidence>
<dbReference type="Pfam" id="PF12270">
    <property type="entry name" value="Cyt_c_ox_IV"/>
    <property type="match status" value="1"/>
</dbReference>
<gene>
    <name evidence="14" type="ORF">GCM10010319_65150</name>
</gene>
<evidence type="ECO:0000256" key="5">
    <source>
        <dbReference type="ARBA" id="ARBA00022475"/>
    </source>
</evidence>
<keyword evidence="15" id="KW-1185">Reference proteome</keyword>
<dbReference type="RefSeq" id="WP_301889892.1">
    <property type="nucleotide sequence ID" value="NZ_BAAABW010000038.1"/>
</dbReference>
<keyword evidence="5" id="KW-1003">Cell membrane</keyword>